<dbReference type="InterPro" id="IPR029044">
    <property type="entry name" value="Nucleotide-diphossugar_trans"/>
</dbReference>
<comment type="caution">
    <text evidence="4">The sequence shown here is derived from an EMBL/GenBank/DDBJ whole genome shotgun (WGS) entry which is preliminary data.</text>
</comment>
<keyword evidence="5" id="KW-1185">Reference proteome</keyword>
<dbReference type="PANTHER" id="PTHR43685:SF3">
    <property type="entry name" value="SLR2126 PROTEIN"/>
    <property type="match status" value="1"/>
</dbReference>
<dbReference type="InterPro" id="IPR050834">
    <property type="entry name" value="Glycosyltransf_2"/>
</dbReference>
<dbReference type="CDD" id="cd06420">
    <property type="entry name" value="GT2_Chondriotin_Pol_N"/>
    <property type="match status" value="1"/>
</dbReference>
<sequence>MSQARPTTVSMLISTYNWKEALALVLRSVAAQSRLPDEVIIVDDGSREDTAQLIREAARTFPVPLRHVWQPDEGFRKSRILNCGIAAARGEYVIQVDGDMVIHRHFVADHLSLAQPGRFLQGTRIRTTVEETARLIAGGAPRFSWFTDAYYRDDKDRATYHFGRRHHTLRLPWLARLKSRSSGHPMGCNISFWREDLVRVNGYDERMHGYGSEDLEIDIRLRNAGLRRSQIKFAALALHLEHRSVLLGDPADPELPNNKLLFASQDARLIRTEHGLDRHLPDFVEQPADLRERSVAMHE</sequence>
<accession>A0A4R0YRB0</accession>
<dbReference type="RefSeq" id="WP_131151656.1">
    <property type="nucleotide sequence ID" value="NZ_SJTG01000004.1"/>
</dbReference>
<evidence type="ECO:0000259" key="2">
    <source>
        <dbReference type="Pfam" id="PF00535"/>
    </source>
</evidence>
<dbReference type="EMBL" id="SJTG01000004">
    <property type="protein sequence ID" value="TCI08403.1"/>
    <property type="molecule type" value="Genomic_DNA"/>
</dbReference>
<feature type="domain" description="Glycosyltransferase 2-like" evidence="2">
    <location>
        <begin position="10"/>
        <end position="136"/>
    </location>
</feature>
<evidence type="ECO:0000259" key="3">
    <source>
        <dbReference type="Pfam" id="PF02709"/>
    </source>
</evidence>
<name>A0A4R0YRB0_9GAMM</name>
<dbReference type="GO" id="GO:0016740">
    <property type="term" value="F:transferase activity"/>
    <property type="evidence" value="ECO:0007669"/>
    <property type="project" value="UniProtKB-KW"/>
</dbReference>
<dbReference type="Gene3D" id="3.90.550.10">
    <property type="entry name" value="Spore Coat Polysaccharide Biosynthesis Protein SpsA, Chain A"/>
    <property type="match status" value="1"/>
</dbReference>
<dbReference type="AlphaFoldDB" id="A0A4R0YRB0"/>
<dbReference type="InterPro" id="IPR001173">
    <property type="entry name" value="Glyco_trans_2-like"/>
</dbReference>
<organism evidence="4 5">
    <name type="scientific">Dyella soli</name>
    <dbReference type="NCBI Taxonomy" id="522319"/>
    <lineage>
        <taxon>Bacteria</taxon>
        <taxon>Pseudomonadati</taxon>
        <taxon>Pseudomonadota</taxon>
        <taxon>Gammaproteobacteria</taxon>
        <taxon>Lysobacterales</taxon>
        <taxon>Rhodanobacteraceae</taxon>
        <taxon>Dyella</taxon>
    </lineage>
</organism>
<dbReference type="Pfam" id="PF02709">
    <property type="entry name" value="Glyco_transf_7C"/>
    <property type="match status" value="1"/>
</dbReference>
<evidence type="ECO:0000313" key="4">
    <source>
        <dbReference type="EMBL" id="TCI08403.1"/>
    </source>
</evidence>
<keyword evidence="1 4" id="KW-0808">Transferase</keyword>
<dbReference type="PANTHER" id="PTHR43685">
    <property type="entry name" value="GLYCOSYLTRANSFERASE"/>
    <property type="match status" value="1"/>
</dbReference>
<feature type="domain" description="Galactosyltransferase C-terminal" evidence="3">
    <location>
        <begin position="186"/>
        <end position="242"/>
    </location>
</feature>
<dbReference type="Proteomes" id="UP000291822">
    <property type="component" value="Unassembled WGS sequence"/>
</dbReference>
<dbReference type="Pfam" id="PF00535">
    <property type="entry name" value="Glycos_transf_2"/>
    <property type="match status" value="1"/>
</dbReference>
<proteinExistence type="predicted"/>
<reference evidence="4 5" key="1">
    <citation type="submission" date="2019-02" db="EMBL/GenBank/DDBJ databases">
        <title>Dyella amyloliquefaciens sp. nov., isolated from forest soil.</title>
        <authorList>
            <person name="Gao Z.-H."/>
            <person name="Qiu L.-H."/>
        </authorList>
    </citation>
    <scope>NUCLEOTIDE SEQUENCE [LARGE SCALE GENOMIC DNA]</scope>
    <source>
        <strain evidence="4 5">KACC 12747</strain>
    </source>
</reference>
<dbReference type="InterPro" id="IPR027791">
    <property type="entry name" value="Galactosyl_T_C"/>
</dbReference>
<evidence type="ECO:0000313" key="5">
    <source>
        <dbReference type="Proteomes" id="UP000291822"/>
    </source>
</evidence>
<gene>
    <name evidence="4" type="ORF">EZM97_27625</name>
</gene>
<evidence type="ECO:0000256" key="1">
    <source>
        <dbReference type="ARBA" id="ARBA00022679"/>
    </source>
</evidence>
<dbReference type="SUPFAM" id="SSF53448">
    <property type="entry name" value="Nucleotide-diphospho-sugar transferases"/>
    <property type="match status" value="1"/>
</dbReference>
<protein>
    <submittedName>
        <fullName evidence="4">Glycosyltransferase</fullName>
    </submittedName>
</protein>